<evidence type="ECO:0000256" key="7">
    <source>
        <dbReference type="SAM" id="MobiDB-lite"/>
    </source>
</evidence>
<comment type="similarity">
    <text evidence="2">Belongs to the VirD4/TraG family.</text>
</comment>
<dbReference type="AlphaFoldDB" id="A0A6N9TC60"/>
<name>A0A6N9TC60_9HYPH</name>
<comment type="caution">
    <text evidence="8">The sequence shown here is derived from an EMBL/GenBank/DDBJ whole genome shotgun (WGS) entry which is preliminary data.</text>
</comment>
<keyword evidence="9" id="KW-1185">Reference proteome</keyword>
<evidence type="ECO:0000256" key="3">
    <source>
        <dbReference type="ARBA" id="ARBA00022475"/>
    </source>
</evidence>
<evidence type="ECO:0000313" key="8">
    <source>
        <dbReference type="EMBL" id="NDW07815.1"/>
    </source>
</evidence>
<dbReference type="EMBL" id="JAAAMG010000040">
    <property type="protein sequence ID" value="NDW07815.1"/>
    <property type="molecule type" value="Genomic_DNA"/>
</dbReference>
<dbReference type="InterPro" id="IPR051539">
    <property type="entry name" value="T4SS-coupling_protein"/>
</dbReference>
<accession>A0A6N9TC60</accession>
<keyword evidence="3" id="KW-1003">Cell membrane</keyword>
<evidence type="ECO:0000256" key="6">
    <source>
        <dbReference type="ARBA" id="ARBA00023136"/>
    </source>
</evidence>
<gene>
    <name evidence="8" type="ORF">GTK09_25750</name>
</gene>
<keyword evidence="5" id="KW-1133">Transmembrane helix</keyword>
<feature type="region of interest" description="Disordered" evidence="7">
    <location>
        <begin position="1"/>
        <end position="28"/>
    </location>
</feature>
<dbReference type="GO" id="GO:0005886">
    <property type="term" value="C:plasma membrane"/>
    <property type="evidence" value="ECO:0007669"/>
    <property type="project" value="UniProtKB-SubCell"/>
</dbReference>
<dbReference type="Pfam" id="PF02534">
    <property type="entry name" value="T4SS-DNA_transf"/>
    <property type="match status" value="1"/>
</dbReference>
<sequence>MGWDDGSSRHAPGFGLAAPSEAGPDHPRLIVDGSDAHALVCAPTGTGKGRSFAIPALLSWTGGVIAVDPKGELYGVTARHRRTLGPVLAIDPFHDATNGKGAFNPLSNLDPKAPGFIDDVYALASLFASDVPATGQDGRFWEDWGNDVIAGLTAHVAWCETETDRSFGRVYELLHQDDLVYSLAVLLDTTGKHPFTVSTIGSWLQLPEVTRGGVISSFLQQTRMLASPAVRASLSGNSFDPAIIQSGKPFTVYLIWPADKLVSHAVLLRVFLTGLTNLLMRRRRKPKRPTLMLIDEAAQIGRVPALVSATTLGRGYGIRIAWLFQSYAQMRKTYPQEHEAIMENCGTVLTFGRHSSFSMSRTLSEMAFGDVSADTLFALGRDQVMLRRSGELSKVARKLDYLRDAPYRGRYDPNRLHMPMR</sequence>
<evidence type="ECO:0000256" key="1">
    <source>
        <dbReference type="ARBA" id="ARBA00004651"/>
    </source>
</evidence>
<reference evidence="8 9" key="1">
    <citation type="submission" date="2020-01" db="EMBL/GenBank/DDBJ databases">
        <title>Jiella pacifica sp. nov.</title>
        <authorList>
            <person name="Xue Z."/>
            <person name="Zhu S."/>
            <person name="Chen J."/>
            <person name="Yang J."/>
        </authorList>
    </citation>
    <scope>NUCLEOTIDE SEQUENCE [LARGE SCALE GENOMIC DNA]</scope>
    <source>
        <strain evidence="8 9">40Bstr34</strain>
    </source>
</reference>
<proteinExistence type="inferred from homology"/>
<dbReference type="Gene3D" id="3.40.50.300">
    <property type="entry name" value="P-loop containing nucleotide triphosphate hydrolases"/>
    <property type="match status" value="1"/>
</dbReference>
<evidence type="ECO:0000256" key="2">
    <source>
        <dbReference type="ARBA" id="ARBA00008806"/>
    </source>
</evidence>
<dbReference type="PANTHER" id="PTHR37937:SF1">
    <property type="entry name" value="CONJUGATIVE TRANSFER: DNA TRANSPORT"/>
    <property type="match status" value="1"/>
</dbReference>
<dbReference type="InterPro" id="IPR027417">
    <property type="entry name" value="P-loop_NTPase"/>
</dbReference>
<organism evidence="8 9">
    <name type="scientific">Jiella pacifica</name>
    <dbReference type="NCBI Taxonomy" id="2696469"/>
    <lineage>
        <taxon>Bacteria</taxon>
        <taxon>Pseudomonadati</taxon>
        <taxon>Pseudomonadota</taxon>
        <taxon>Alphaproteobacteria</taxon>
        <taxon>Hyphomicrobiales</taxon>
        <taxon>Aurantimonadaceae</taxon>
        <taxon>Jiella</taxon>
    </lineage>
</organism>
<comment type="subcellular location">
    <subcellularLocation>
        <location evidence="1">Cell membrane</location>
        <topology evidence="1">Multi-pass membrane protein</topology>
    </subcellularLocation>
</comment>
<evidence type="ECO:0000256" key="4">
    <source>
        <dbReference type="ARBA" id="ARBA00022692"/>
    </source>
</evidence>
<dbReference type="Proteomes" id="UP000469011">
    <property type="component" value="Unassembled WGS sequence"/>
</dbReference>
<dbReference type="PANTHER" id="PTHR37937">
    <property type="entry name" value="CONJUGATIVE TRANSFER: DNA TRANSPORT"/>
    <property type="match status" value="1"/>
</dbReference>
<keyword evidence="4" id="KW-0812">Transmembrane</keyword>
<keyword evidence="6" id="KW-0472">Membrane</keyword>
<dbReference type="RefSeq" id="WP_163466271.1">
    <property type="nucleotide sequence ID" value="NZ_JAAAMG010000040.1"/>
</dbReference>
<dbReference type="CDD" id="cd01127">
    <property type="entry name" value="TrwB_TraG_TraD_VirD4"/>
    <property type="match status" value="2"/>
</dbReference>
<evidence type="ECO:0000256" key="5">
    <source>
        <dbReference type="ARBA" id="ARBA00022989"/>
    </source>
</evidence>
<dbReference type="SUPFAM" id="SSF52540">
    <property type="entry name" value="P-loop containing nucleoside triphosphate hydrolases"/>
    <property type="match status" value="1"/>
</dbReference>
<evidence type="ECO:0000313" key="9">
    <source>
        <dbReference type="Proteomes" id="UP000469011"/>
    </source>
</evidence>
<protein>
    <submittedName>
        <fullName evidence="8">Type IV secretory system conjugative DNA transfer family protein</fullName>
    </submittedName>
</protein>
<dbReference type="InterPro" id="IPR003688">
    <property type="entry name" value="TraG/VirD4"/>
</dbReference>